<dbReference type="OrthoDB" id="92161at2759"/>
<feature type="domain" description="Glutamine amidotransferase" evidence="1">
    <location>
        <begin position="44"/>
        <end position="198"/>
    </location>
</feature>
<dbReference type="GO" id="GO:0005829">
    <property type="term" value="C:cytosol"/>
    <property type="evidence" value="ECO:0007669"/>
    <property type="project" value="TreeGrafter"/>
</dbReference>
<sequence length="369" mass="40863">MISRQPALRVAVLRNYDTPAQWGKDMIDSWRSGIQAIKPGAEVVVFHPITDGVFPEADEFDLIILTGGIFNLTLPDLDPWVAKTLDFVRDTASLPSGPKMAGICWGHQAICRAMGGTIGWNTQGDVVGVQRFRCTPAGVKFFGLDKAGSSSDTVALHKFHKRSIATSAPGFIALAEDNEIFLSPNNRTITFQGHPEMTNLVARGILDADDGAYTGAATEQQVKNIAKIELVKRRRSAFLNYKYDPTLVSDPVKELLDSLFKNADIRTAKETWLEYFTEDAKIWRNDKVSNGSAEIKQMIEDSWINVSSRSHRPAKIFAFGSAAAEFMVDGTTLYNWEDGTSKTGVWACRITLRNVNGRPKISDYHVVFV</sequence>
<name>A0A0P7BGH9_9HYPO</name>
<dbReference type="InterPro" id="IPR044992">
    <property type="entry name" value="ChyE-like"/>
</dbReference>
<dbReference type="STRING" id="78410.A0A0P7BGH9"/>
<dbReference type="InterPro" id="IPR029062">
    <property type="entry name" value="Class_I_gatase-like"/>
</dbReference>
<comment type="caution">
    <text evidence="2">The sequence shown here is derived from an EMBL/GenBank/DDBJ whole genome shotgun (WGS) entry which is preliminary data.</text>
</comment>
<evidence type="ECO:0000259" key="1">
    <source>
        <dbReference type="Pfam" id="PF00117"/>
    </source>
</evidence>
<dbReference type="SUPFAM" id="SSF52317">
    <property type="entry name" value="Class I glutamine amidotransferase-like"/>
    <property type="match status" value="1"/>
</dbReference>
<reference evidence="2 3" key="1">
    <citation type="submission" date="2015-09" db="EMBL/GenBank/DDBJ databases">
        <title>Draft genome of a European isolate of the apple canker pathogen Neonectria ditissima.</title>
        <authorList>
            <person name="Gomez-Cortecero A."/>
            <person name="Harrison R.J."/>
            <person name="Armitage A.D."/>
        </authorList>
    </citation>
    <scope>NUCLEOTIDE SEQUENCE [LARGE SCALE GENOMIC DNA]</scope>
    <source>
        <strain evidence="2 3">R09/05</strain>
    </source>
</reference>
<dbReference type="GO" id="GO:0005634">
    <property type="term" value="C:nucleus"/>
    <property type="evidence" value="ECO:0007669"/>
    <property type="project" value="TreeGrafter"/>
</dbReference>
<dbReference type="Pfam" id="PF00117">
    <property type="entry name" value="GATase"/>
    <property type="match status" value="1"/>
</dbReference>
<accession>A0A0P7BGH9</accession>
<dbReference type="PANTHER" id="PTHR42695:SF5">
    <property type="entry name" value="GLUTAMINE AMIDOTRANSFERASE YLR126C-RELATED"/>
    <property type="match status" value="1"/>
</dbReference>
<evidence type="ECO:0000313" key="3">
    <source>
        <dbReference type="Proteomes" id="UP000050424"/>
    </source>
</evidence>
<gene>
    <name evidence="2" type="ORF">AK830_g7142</name>
</gene>
<dbReference type="AlphaFoldDB" id="A0A0P7BGH9"/>
<dbReference type="EMBL" id="LKCW01000108">
    <property type="protein sequence ID" value="KPM39407.1"/>
    <property type="molecule type" value="Genomic_DNA"/>
</dbReference>
<dbReference type="Gene3D" id="3.40.50.880">
    <property type="match status" value="1"/>
</dbReference>
<dbReference type="SUPFAM" id="SSF54427">
    <property type="entry name" value="NTF2-like"/>
    <property type="match status" value="1"/>
</dbReference>
<proteinExistence type="predicted"/>
<dbReference type="InterPro" id="IPR017926">
    <property type="entry name" value="GATASE"/>
</dbReference>
<organism evidence="2 3">
    <name type="scientific">Neonectria ditissima</name>
    <dbReference type="NCBI Taxonomy" id="78410"/>
    <lineage>
        <taxon>Eukaryota</taxon>
        <taxon>Fungi</taxon>
        <taxon>Dikarya</taxon>
        <taxon>Ascomycota</taxon>
        <taxon>Pezizomycotina</taxon>
        <taxon>Sordariomycetes</taxon>
        <taxon>Hypocreomycetidae</taxon>
        <taxon>Hypocreales</taxon>
        <taxon>Nectriaceae</taxon>
        <taxon>Neonectria</taxon>
    </lineage>
</organism>
<dbReference type="CDD" id="cd01741">
    <property type="entry name" value="GATase1_1"/>
    <property type="match status" value="1"/>
</dbReference>
<dbReference type="Proteomes" id="UP000050424">
    <property type="component" value="Unassembled WGS sequence"/>
</dbReference>
<protein>
    <recommendedName>
        <fullName evidence="1">Glutamine amidotransferase domain-containing protein</fullName>
    </recommendedName>
</protein>
<evidence type="ECO:0000313" key="2">
    <source>
        <dbReference type="EMBL" id="KPM39407.1"/>
    </source>
</evidence>
<dbReference type="InterPro" id="IPR032710">
    <property type="entry name" value="NTF2-like_dom_sf"/>
</dbReference>
<keyword evidence="3" id="KW-1185">Reference proteome</keyword>
<dbReference type="PANTHER" id="PTHR42695">
    <property type="entry name" value="GLUTAMINE AMIDOTRANSFERASE YLR126C-RELATED"/>
    <property type="match status" value="1"/>
</dbReference>